<protein>
    <submittedName>
        <fullName evidence="1">Uncharacterized protein</fullName>
    </submittedName>
</protein>
<evidence type="ECO:0000313" key="1">
    <source>
        <dbReference type="EMBL" id="GHP01102.1"/>
    </source>
</evidence>
<dbReference type="AlphaFoldDB" id="A0A8J3J3X2"/>
<comment type="caution">
    <text evidence="1">The sequence shown here is derived from an EMBL/GenBank/DDBJ whole genome shotgun (WGS) entry which is preliminary data.</text>
</comment>
<dbReference type="Proteomes" id="UP000597444">
    <property type="component" value="Unassembled WGS sequence"/>
</dbReference>
<name>A0A8J3J3X2_9CHLR</name>
<organism evidence="1 2">
    <name type="scientific">Reticulibacter mediterranei</name>
    <dbReference type="NCBI Taxonomy" id="2778369"/>
    <lineage>
        <taxon>Bacteria</taxon>
        <taxon>Bacillati</taxon>
        <taxon>Chloroflexota</taxon>
        <taxon>Ktedonobacteria</taxon>
        <taxon>Ktedonobacterales</taxon>
        <taxon>Reticulibacteraceae</taxon>
        <taxon>Reticulibacter</taxon>
    </lineage>
</organism>
<gene>
    <name evidence="1" type="ORF">KSF_111490</name>
</gene>
<dbReference type="EMBL" id="BNJK01000004">
    <property type="protein sequence ID" value="GHP01102.1"/>
    <property type="molecule type" value="Genomic_DNA"/>
</dbReference>
<proteinExistence type="predicted"/>
<reference evidence="1" key="1">
    <citation type="submission" date="2020-10" db="EMBL/GenBank/DDBJ databases">
        <title>Taxonomic study of unclassified bacteria belonging to the class Ktedonobacteria.</title>
        <authorList>
            <person name="Yabe S."/>
            <person name="Wang C.M."/>
            <person name="Zheng Y."/>
            <person name="Sakai Y."/>
            <person name="Cavaletti L."/>
            <person name="Monciardini P."/>
            <person name="Donadio S."/>
        </authorList>
    </citation>
    <scope>NUCLEOTIDE SEQUENCE</scope>
    <source>
        <strain evidence="1">ID150040</strain>
    </source>
</reference>
<accession>A0A8J3J3X2</accession>
<sequence>MSLSIPGDRHIFVADRCFLGKPGNRIRLTLRAMLAASAGWKPDRQALYLDVHGRVNQGEKVMARSIHREDRRDLALSMGTDTR</sequence>
<keyword evidence="2" id="KW-1185">Reference proteome</keyword>
<evidence type="ECO:0000313" key="2">
    <source>
        <dbReference type="Proteomes" id="UP000597444"/>
    </source>
</evidence>